<evidence type="ECO:0000313" key="2">
    <source>
        <dbReference type="Proteomes" id="UP001500567"/>
    </source>
</evidence>
<reference evidence="2" key="1">
    <citation type="journal article" date="2019" name="Int. J. Syst. Evol. Microbiol.">
        <title>The Global Catalogue of Microorganisms (GCM) 10K type strain sequencing project: providing services to taxonomists for standard genome sequencing and annotation.</title>
        <authorList>
            <consortium name="The Broad Institute Genomics Platform"/>
            <consortium name="The Broad Institute Genome Sequencing Center for Infectious Disease"/>
            <person name="Wu L."/>
            <person name="Ma J."/>
        </authorList>
    </citation>
    <scope>NUCLEOTIDE SEQUENCE [LARGE SCALE GENOMIC DNA]</scope>
    <source>
        <strain evidence="2">JCM 17224</strain>
    </source>
</reference>
<proteinExistence type="predicted"/>
<evidence type="ECO:0008006" key="3">
    <source>
        <dbReference type="Google" id="ProtNLM"/>
    </source>
</evidence>
<sequence length="146" mass="16456">MKTGFEPRVRRSQRDYSLPFKLAAPGEVGRGGLSYTQAQRRYSIQGRSTGLIWCRRYAAHFVAFQRAGPTSSGAAPAVDPPPEQRIKQLQTELHDQRCLSDKALKDARDLNLLLCTMLQVEEEDHGIPLLKKSFCRPFPAWRAGKS</sequence>
<comment type="caution">
    <text evidence="1">The sequence shown here is derived from an EMBL/GenBank/DDBJ whole genome shotgun (WGS) entry which is preliminary data.</text>
</comment>
<dbReference type="SUPFAM" id="SSF48295">
    <property type="entry name" value="TrpR-like"/>
    <property type="match status" value="1"/>
</dbReference>
<accession>A0ABP7RZL0</accession>
<dbReference type="Proteomes" id="UP001500567">
    <property type="component" value="Unassembled WGS sequence"/>
</dbReference>
<gene>
    <name evidence="1" type="ORF">GCM10022408_15420</name>
</gene>
<keyword evidence="2" id="KW-1185">Reference proteome</keyword>
<dbReference type="EMBL" id="BAABDJ010000009">
    <property type="protein sequence ID" value="GAA4004535.1"/>
    <property type="molecule type" value="Genomic_DNA"/>
</dbReference>
<dbReference type="InterPro" id="IPR010921">
    <property type="entry name" value="Trp_repressor/repl_initiator"/>
</dbReference>
<evidence type="ECO:0000313" key="1">
    <source>
        <dbReference type="EMBL" id="GAA4004535.1"/>
    </source>
</evidence>
<protein>
    <recommendedName>
        <fullName evidence="3">Transposase</fullName>
    </recommendedName>
</protein>
<dbReference type="RefSeq" id="WP_345072136.1">
    <property type="nucleotide sequence ID" value="NZ_BAABDJ010000009.1"/>
</dbReference>
<organism evidence="1 2">
    <name type="scientific">Hymenobacter fastidiosus</name>
    <dbReference type="NCBI Taxonomy" id="486264"/>
    <lineage>
        <taxon>Bacteria</taxon>
        <taxon>Pseudomonadati</taxon>
        <taxon>Bacteroidota</taxon>
        <taxon>Cytophagia</taxon>
        <taxon>Cytophagales</taxon>
        <taxon>Hymenobacteraceae</taxon>
        <taxon>Hymenobacter</taxon>
    </lineage>
</organism>
<name>A0ABP7RZL0_9BACT</name>